<dbReference type="EMBL" id="JBCAWK010000001">
    <property type="protein sequence ID" value="KAK8869602.1"/>
    <property type="molecule type" value="Genomic_DNA"/>
</dbReference>
<comment type="caution">
    <text evidence="5">The sequence shown here is derived from an EMBL/GenBank/DDBJ whole genome shotgun (WGS) entry which is preliminary data.</text>
</comment>
<evidence type="ECO:0000259" key="4">
    <source>
        <dbReference type="Pfam" id="PF05368"/>
    </source>
</evidence>
<accession>A0AAW0Z5Z1</accession>
<evidence type="ECO:0000256" key="1">
    <source>
        <dbReference type="ARBA" id="ARBA00006328"/>
    </source>
</evidence>
<protein>
    <recommendedName>
        <fullName evidence="4">NmrA-like domain-containing protein</fullName>
    </recommendedName>
</protein>
<comment type="similarity">
    <text evidence="1">Belongs to the NmrA-type oxidoreductase family.</text>
</comment>
<evidence type="ECO:0000313" key="6">
    <source>
        <dbReference type="Proteomes" id="UP001388673"/>
    </source>
</evidence>
<dbReference type="PANTHER" id="PTHR42748:SF30">
    <property type="entry name" value="NMRA-LIKE DOMAIN-CONTAINING PROTEIN"/>
    <property type="match status" value="1"/>
</dbReference>
<dbReference type="InterPro" id="IPR051164">
    <property type="entry name" value="NmrA-like_oxidored"/>
</dbReference>
<proteinExistence type="inferred from homology"/>
<keyword evidence="6" id="KW-1185">Reference proteome</keyword>
<dbReference type="Proteomes" id="UP001388673">
    <property type="component" value="Unassembled WGS sequence"/>
</dbReference>
<dbReference type="GeneID" id="92177429"/>
<evidence type="ECO:0000256" key="3">
    <source>
        <dbReference type="ARBA" id="ARBA00023002"/>
    </source>
</evidence>
<sequence>MSGITQKRKIVVFTATGDQGRSVCRYLIEDGGWDVVGISRNSSSVSSKELEKIGVRVVEGDLDDSSSYTRALQGAYGAFINADFMAPYIASGLNASVAAATEKRHALGAVEACAKTGVEHAIYTALEGMGDQSVPHYVSKREVIEHIKSIGLPTTYIHTSRYFSNMIRYGELVKSDAQDASFVFGMRVPDDTLLPCFAVEQIGAFVLASLKKPEKYIGKDIQACGQILTASQIAQTVSQLSGKKIDTLRMSKEEYYSDKNKQDCMEELWLQYRIFVERTYDRDPEWSKQVVPDVWDCRTWALNNQDLRKMLDF</sequence>
<dbReference type="InterPro" id="IPR008030">
    <property type="entry name" value="NmrA-like"/>
</dbReference>
<dbReference type="CDD" id="cd05251">
    <property type="entry name" value="NmrA_like_SDR_a"/>
    <property type="match status" value="1"/>
</dbReference>
<dbReference type="AlphaFoldDB" id="A0AAW0Z5Z1"/>
<keyword evidence="2" id="KW-0521">NADP</keyword>
<dbReference type="Gene3D" id="3.90.25.10">
    <property type="entry name" value="UDP-galactose 4-epimerase, domain 1"/>
    <property type="match status" value="1"/>
</dbReference>
<dbReference type="GO" id="GO:0016491">
    <property type="term" value="F:oxidoreductase activity"/>
    <property type="evidence" value="ECO:0007669"/>
    <property type="project" value="UniProtKB-KW"/>
</dbReference>
<dbReference type="Gene3D" id="3.40.50.720">
    <property type="entry name" value="NAD(P)-binding Rossmann-like Domain"/>
    <property type="match status" value="1"/>
</dbReference>
<organism evidence="5 6">
    <name type="scientific">Kwoniella newhampshirensis</name>
    <dbReference type="NCBI Taxonomy" id="1651941"/>
    <lineage>
        <taxon>Eukaryota</taxon>
        <taxon>Fungi</taxon>
        <taxon>Dikarya</taxon>
        <taxon>Basidiomycota</taxon>
        <taxon>Agaricomycotina</taxon>
        <taxon>Tremellomycetes</taxon>
        <taxon>Tremellales</taxon>
        <taxon>Cryptococcaceae</taxon>
        <taxon>Kwoniella</taxon>
    </lineage>
</organism>
<name>A0AAW0Z5Z1_9TREE</name>
<keyword evidence="3" id="KW-0560">Oxidoreductase</keyword>
<dbReference type="InterPro" id="IPR036291">
    <property type="entry name" value="NAD(P)-bd_dom_sf"/>
</dbReference>
<dbReference type="SUPFAM" id="SSF51735">
    <property type="entry name" value="NAD(P)-binding Rossmann-fold domains"/>
    <property type="match status" value="1"/>
</dbReference>
<dbReference type="PANTHER" id="PTHR42748">
    <property type="entry name" value="NITROGEN METABOLITE REPRESSION PROTEIN NMRA FAMILY MEMBER"/>
    <property type="match status" value="1"/>
</dbReference>
<evidence type="ECO:0000313" key="5">
    <source>
        <dbReference type="EMBL" id="KAK8869602.1"/>
    </source>
</evidence>
<dbReference type="RefSeq" id="XP_066805848.1">
    <property type="nucleotide sequence ID" value="XM_066943306.1"/>
</dbReference>
<dbReference type="Pfam" id="PF05368">
    <property type="entry name" value="NmrA"/>
    <property type="match status" value="1"/>
</dbReference>
<gene>
    <name evidence="5" type="ORF">IAR55_000169</name>
</gene>
<dbReference type="KEGG" id="kne:92177429"/>
<reference evidence="5 6" key="1">
    <citation type="journal article" date="2024" name="bioRxiv">
        <title>Comparative genomics of Cryptococcus and Kwoniella reveals pathogenesis evolution and contrasting karyotype dynamics via intercentromeric recombination or chromosome fusion.</title>
        <authorList>
            <person name="Coelho M.A."/>
            <person name="David-Palma M."/>
            <person name="Shea T."/>
            <person name="Bowers K."/>
            <person name="McGinley-Smith S."/>
            <person name="Mohammad A.W."/>
            <person name="Gnirke A."/>
            <person name="Yurkov A.M."/>
            <person name="Nowrousian M."/>
            <person name="Sun S."/>
            <person name="Cuomo C.A."/>
            <person name="Heitman J."/>
        </authorList>
    </citation>
    <scope>NUCLEOTIDE SEQUENCE [LARGE SCALE GENOMIC DNA]</scope>
    <source>
        <strain evidence="5 6">CBS 13917</strain>
    </source>
</reference>
<dbReference type="GO" id="GO:0005634">
    <property type="term" value="C:nucleus"/>
    <property type="evidence" value="ECO:0007669"/>
    <property type="project" value="TreeGrafter"/>
</dbReference>
<evidence type="ECO:0000256" key="2">
    <source>
        <dbReference type="ARBA" id="ARBA00022857"/>
    </source>
</evidence>
<feature type="domain" description="NmrA-like" evidence="4">
    <location>
        <begin position="6"/>
        <end position="289"/>
    </location>
</feature>